<accession>A0A2U9GAU9</accession>
<dbReference type="EMBL" id="MG432477">
    <property type="protein sequence ID" value="AWQ61602.1"/>
    <property type="molecule type" value="Genomic_DNA"/>
</dbReference>
<organismHost>
    <name type="scientific">Crustacea</name>
    <name type="common">crustaceans</name>
    <dbReference type="NCBI Taxonomy" id="6657"/>
</organismHost>
<protein>
    <submittedName>
        <fullName evidence="3">Wsv154</fullName>
    </submittedName>
</protein>
<keyword evidence="2" id="KW-0472">Membrane</keyword>
<keyword evidence="2" id="KW-1133">Transmembrane helix</keyword>
<feature type="compositionally biased region" description="Low complexity" evidence="1">
    <location>
        <begin position="81"/>
        <end position="96"/>
    </location>
</feature>
<organism evidence="3">
    <name type="scientific">White spot syndrome virus</name>
    <name type="common">WSSV</name>
    <name type="synonym">White spot bacilliform virus</name>
    <dbReference type="NCBI Taxonomy" id="92652"/>
    <lineage>
        <taxon>Viruses</taxon>
        <taxon>Viruses incertae sedis</taxon>
        <taxon>Naldaviricetes</taxon>
        <taxon>Nimaviridae</taxon>
        <taxon>Whispovirus</taxon>
        <taxon>White spot syndrome virus</taxon>
    </lineage>
</organism>
<reference evidence="3" key="2">
    <citation type="journal article" name="FEMS Microbiol. Lett.">
        <title>Molecular variability and genetic structure of white spot syndrome virus strains from northwest Mexico based on the analysis of genomes.</title>
        <authorList>
            <person name="Parrilla-Taylor D.P."/>
            <person name="Vibanco-Perez N."/>
            <person name="Duran-Avelar M.J."/>
            <person name="Gomez-Gil B."/>
            <person name="Llera-Herrera R."/>
            <person name="Vazquez-Juarez R."/>
        </authorList>
    </citation>
    <scope>NUCLEOTIDE SEQUENCE</scope>
    <source>
        <strain evidence="3">DVI</strain>
    </source>
</reference>
<sequence>MKEFFTVASVWGHNAVASTASSSSPSSSLLILLLLLLPPEVILSAGSFLTLLICFIVESLANFFITRASSEPSYLLLSSSSISSSSSSPSTTALPSYGVGGGTVGEEDDDDEFSPSSSVLMGEGLASKRRLSDSTTIFIERSSCSSLLTVTSMQSAKQHKSFISLIAHSLENPLSDVTTPFALHQSSRVFILGYHIEQLFFPVSTVVVHGHMRCNRWCVIHALLPLQIFGVTPHSGIIFLFVKRLRLN</sequence>
<reference evidence="3" key="1">
    <citation type="submission" date="2017-11" db="EMBL/GenBank/DDBJ databases">
        <authorList>
            <person name="Parrilla Taylor D.P."/>
            <person name="Vibanco-Perez N."/>
            <person name="Duran-Avelar Md.J."/>
            <person name="Gomez-Gil B."/>
            <person name="Llera-Herrera R."/>
            <person name="Vazquez-Juarez R."/>
        </authorList>
    </citation>
    <scope>NUCLEOTIDE SEQUENCE</scope>
    <source>
        <strain evidence="3">DVI</strain>
    </source>
</reference>
<proteinExistence type="predicted"/>
<feature type="transmembrane region" description="Helical" evidence="2">
    <location>
        <begin position="222"/>
        <end position="242"/>
    </location>
</feature>
<evidence type="ECO:0000256" key="1">
    <source>
        <dbReference type="SAM" id="MobiDB-lite"/>
    </source>
</evidence>
<keyword evidence="2" id="KW-0812">Transmembrane</keyword>
<evidence type="ECO:0000256" key="2">
    <source>
        <dbReference type="SAM" id="Phobius"/>
    </source>
</evidence>
<gene>
    <name evidence="3" type="primary">154</name>
</gene>
<feature type="region of interest" description="Disordered" evidence="1">
    <location>
        <begin position="81"/>
        <end position="119"/>
    </location>
</feature>
<evidence type="ECO:0000313" key="3">
    <source>
        <dbReference type="EMBL" id="AWQ61602.1"/>
    </source>
</evidence>
<feature type="transmembrane region" description="Helical" evidence="2">
    <location>
        <begin position="41"/>
        <end position="65"/>
    </location>
</feature>
<name>A0A2U9GAU9_WSSV</name>